<dbReference type="HAMAP" id="MF_01186">
    <property type="entry name" value="LPS_assembly_LptE"/>
    <property type="match status" value="1"/>
</dbReference>
<evidence type="ECO:0000256" key="1">
    <source>
        <dbReference type="ARBA" id="ARBA00022729"/>
    </source>
</evidence>
<protein>
    <recommendedName>
        <fullName evidence="6">LPS-assembly lipoprotein LptE</fullName>
    </recommendedName>
</protein>
<dbReference type="PANTHER" id="PTHR38098">
    <property type="entry name" value="LPS-ASSEMBLY LIPOPROTEIN LPTE"/>
    <property type="match status" value="1"/>
</dbReference>
<comment type="caution">
    <text evidence="8">The sequence shown here is derived from an EMBL/GenBank/DDBJ whole genome shotgun (WGS) entry which is preliminary data.</text>
</comment>
<evidence type="ECO:0000256" key="4">
    <source>
        <dbReference type="ARBA" id="ARBA00023237"/>
    </source>
</evidence>
<comment type="similarity">
    <text evidence="6">Belongs to the LptE lipoprotein family.</text>
</comment>
<evidence type="ECO:0000256" key="2">
    <source>
        <dbReference type="ARBA" id="ARBA00023136"/>
    </source>
</evidence>
<dbReference type="InterPro" id="IPR007485">
    <property type="entry name" value="LPS_assembly_LptE"/>
</dbReference>
<gene>
    <name evidence="6 8" type="primary">lptE</name>
    <name evidence="8" type="ORF">L544_2371</name>
</gene>
<accession>A0ABR4QW79</accession>
<dbReference type="Gene3D" id="3.30.160.150">
    <property type="entry name" value="Lipoprotein like domain"/>
    <property type="match status" value="1"/>
</dbReference>
<comment type="subcellular location">
    <subcellularLocation>
        <location evidence="6">Cell outer membrane</location>
        <topology evidence="6">Lipid-anchor</topology>
    </subcellularLocation>
</comment>
<proteinExistence type="inferred from homology"/>
<keyword evidence="9" id="KW-1185">Reference proteome</keyword>
<keyword evidence="1 6" id="KW-0732">Signal</keyword>
<evidence type="ECO:0000313" key="9">
    <source>
        <dbReference type="Proteomes" id="UP000025748"/>
    </source>
</evidence>
<dbReference type="EMBL" id="JHEM01000026">
    <property type="protein sequence ID" value="KCB21957.1"/>
    <property type="molecule type" value="Genomic_DNA"/>
</dbReference>
<dbReference type="PANTHER" id="PTHR38098:SF1">
    <property type="entry name" value="LPS-ASSEMBLY LIPOPROTEIN LPTE"/>
    <property type="match status" value="1"/>
</dbReference>
<comment type="subunit">
    <text evidence="6">Component of the lipopolysaccharide transport and assembly complex. Interacts with LptD.</text>
</comment>
<keyword evidence="4 6" id="KW-0998">Cell outer membrane</keyword>
<reference evidence="8 9" key="1">
    <citation type="submission" date="2014-03" db="EMBL/GenBank/DDBJ databases">
        <title>Genome sequence of Bordetella hinzii.</title>
        <authorList>
            <person name="Register K."/>
            <person name="Harvill E."/>
            <person name="Goodfield L.L."/>
            <person name="Ivanov Y.V."/>
            <person name="Meyer J.A."/>
            <person name="Muse S.J."/>
            <person name="Jacobs N."/>
            <person name="Bendor L."/>
            <person name="Smallridge W.E."/>
            <person name="Brinkac L.M."/>
            <person name="Sanka R."/>
            <person name="Kim M."/>
            <person name="Losada L."/>
        </authorList>
    </citation>
    <scope>NUCLEOTIDE SEQUENCE [LARGE SCALE GENOMIC DNA]</scope>
    <source>
        <strain evidence="8 9">OH87 BAL007II</strain>
    </source>
</reference>
<keyword evidence="5 6" id="KW-0449">Lipoprotein</keyword>
<evidence type="ECO:0000256" key="6">
    <source>
        <dbReference type="HAMAP-Rule" id="MF_01186"/>
    </source>
</evidence>
<keyword evidence="2 6" id="KW-0472">Membrane</keyword>
<evidence type="ECO:0000256" key="3">
    <source>
        <dbReference type="ARBA" id="ARBA00023139"/>
    </source>
</evidence>
<dbReference type="Pfam" id="PF04390">
    <property type="entry name" value="LptE"/>
    <property type="match status" value="1"/>
</dbReference>
<feature type="region of interest" description="Disordered" evidence="7">
    <location>
        <begin position="185"/>
        <end position="227"/>
    </location>
</feature>
<evidence type="ECO:0000256" key="7">
    <source>
        <dbReference type="SAM" id="MobiDB-lite"/>
    </source>
</evidence>
<evidence type="ECO:0000313" key="8">
    <source>
        <dbReference type="EMBL" id="KCB21957.1"/>
    </source>
</evidence>
<evidence type="ECO:0000256" key="5">
    <source>
        <dbReference type="ARBA" id="ARBA00023288"/>
    </source>
</evidence>
<keyword evidence="3 6" id="KW-0564">Palmitate</keyword>
<organism evidence="8 9">
    <name type="scientific">Bordetella hinzii OH87 BAL007II</name>
    <dbReference type="NCBI Taxonomy" id="1331262"/>
    <lineage>
        <taxon>Bacteria</taxon>
        <taxon>Pseudomonadati</taxon>
        <taxon>Pseudomonadota</taxon>
        <taxon>Betaproteobacteria</taxon>
        <taxon>Burkholderiales</taxon>
        <taxon>Alcaligenaceae</taxon>
        <taxon>Bordetella</taxon>
    </lineage>
</organism>
<name>A0ABR4QW79_9BORD</name>
<sequence>MRMNLAGLFLPFSQGSRWLKAAGLAVVMLLTACGFQMRGETPLPFKTLYVGIPDNTRFGADVRRAIRAASPDTRIVNDPKAASANLQQVRNDRSLRDVALNAQGRVEEYELGLVFTFRLIDSSGRAIIPDTTFTVYRDMPYDDGVVQAKQSQMETLYESMQQTLVSRLLRRLTAPDVAQAMHKLEQTKDDVTEDTPLFDPNERTDQRRGPALWNTPNITPGLGAQPE</sequence>
<dbReference type="PROSITE" id="PS51257">
    <property type="entry name" value="PROKAR_LIPOPROTEIN"/>
    <property type="match status" value="1"/>
</dbReference>
<dbReference type="Proteomes" id="UP000025748">
    <property type="component" value="Unassembled WGS sequence"/>
</dbReference>
<comment type="function">
    <text evidence="6">Together with LptD, is involved in the assembly of lipopolysaccharide (LPS) at the surface of the outer membrane. Required for the proper assembly of LptD. Binds LPS and may serve as the LPS recognition site at the outer membrane.</text>
</comment>